<name>A0ABV1NGP9_9GAMM</name>
<dbReference type="Gene3D" id="1.20.120.1870">
    <property type="entry name" value="Fic/DOC protein, Fido domain"/>
    <property type="match status" value="1"/>
</dbReference>
<reference evidence="2 3" key="1">
    <citation type="submission" date="2024-05" db="EMBL/GenBank/DDBJ databases">
        <title>Halomonas sp. SSM6 16S ribosomal RNA gene Genome sequencing and assembly.</title>
        <authorList>
            <person name="Yook S."/>
        </authorList>
    </citation>
    <scope>NUCLEOTIDE SEQUENCE [LARGE SCALE GENOMIC DNA]</scope>
    <source>
        <strain evidence="2 3">SSM6</strain>
    </source>
</reference>
<evidence type="ECO:0000259" key="1">
    <source>
        <dbReference type="PROSITE" id="PS51459"/>
    </source>
</evidence>
<evidence type="ECO:0000313" key="3">
    <source>
        <dbReference type="Proteomes" id="UP001442468"/>
    </source>
</evidence>
<dbReference type="PROSITE" id="PS51459">
    <property type="entry name" value="FIDO"/>
    <property type="match status" value="1"/>
</dbReference>
<keyword evidence="3" id="KW-1185">Reference proteome</keyword>
<protein>
    <submittedName>
        <fullName evidence="2">RhuM family protein</fullName>
    </submittedName>
</protein>
<evidence type="ECO:0000313" key="2">
    <source>
        <dbReference type="EMBL" id="MEQ6918217.1"/>
    </source>
</evidence>
<dbReference type="InterPro" id="IPR053737">
    <property type="entry name" value="Type_II_TA_Toxin"/>
</dbReference>
<dbReference type="EMBL" id="JBEGCJ010000005">
    <property type="protein sequence ID" value="MEQ6918217.1"/>
    <property type="molecule type" value="Genomic_DNA"/>
</dbReference>
<proteinExistence type="predicted"/>
<organism evidence="2 3">
    <name type="scientific">Halomonas aquatica</name>
    <dbReference type="NCBI Taxonomy" id="3151123"/>
    <lineage>
        <taxon>Bacteria</taxon>
        <taxon>Pseudomonadati</taxon>
        <taxon>Pseudomonadota</taxon>
        <taxon>Gammaproteobacteria</taxon>
        <taxon>Oceanospirillales</taxon>
        <taxon>Halomonadaceae</taxon>
        <taxon>Halomonas</taxon>
    </lineage>
</organism>
<gene>
    <name evidence="2" type="primary">rhuM</name>
    <name evidence="2" type="ORF">ABE960_11860</name>
</gene>
<dbReference type="SUPFAM" id="SSF140931">
    <property type="entry name" value="Fic-like"/>
    <property type="match status" value="1"/>
</dbReference>
<dbReference type="Proteomes" id="UP001442468">
    <property type="component" value="Unassembled WGS sequence"/>
</dbReference>
<comment type="caution">
    <text evidence="2">The sequence shown here is derived from an EMBL/GenBank/DDBJ whole genome shotgun (WGS) entry which is preliminary data.</text>
</comment>
<sequence length="335" mass="37419">MSNESQAPIVIYQEVGQAVEVRLDAERNTVWLTQRQMGDVFDSTPENVLMHLKNIYADKELEEPATAKDFLVVRTEGKRQVRRKLQHYNLDAIISVGYRINSRRAVQFRQWATRVLREHLTQGWTLNRQRFEENARELEAAMALVRKTAGSPALDAASGRGLVDIVTRYAQTFLLLQRYDEGLLTEPHAQAGGRLPTLEEARTALASLKSELIAKGEATDLFALERGDGLDALLGNLDQTVFGEPAYPSVESKAAHLLYFVVKNHPFADGNKRSAAYLFVDFLYRNDRLLNAHGEVVVNDVGLAALTLLIAESDPANKETMVRLIMNMLASPGDA</sequence>
<dbReference type="InterPro" id="IPR003812">
    <property type="entry name" value="Fido"/>
</dbReference>
<feature type="domain" description="Fido" evidence="1">
    <location>
        <begin position="179"/>
        <end position="327"/>
    </location>
</feature>
<dbReference type="Pfam" id="PF13310">
    <property type="entry name" value="Virulence_RhuM"/>
    <property type="match status" value="1"/>
</dbReference>
<dbReference type="Pfam" id="PF02661">
    <property type="entry name" value="Fic"/>
    <property type="match status" value="1"/>
</dbReference>
<dbReference type="RefSeq" id="WP_349762491.1">
    <property type="nucleotide sequence ID" value="NZ_JBEGCJ010000005.1"/>
</dbReference>
<dbReference type="PANTHER" id="PTHR35810:SF1">
    <property type="entry name" value="CYTOPLASMIC PROTEIN"/>
    <property type="match status" value="1"/>
</dbReference>
<accession>A0ABV1NGP9</accession>
<dbReference type="InterPro" id="IPR036597">
    <property type="entry name" value="Fido-like_dom_sf"/>
</dbReference>
<dbReference type="PANTHER" id="PTHR35810">
    <property type="entry name" value="CYTOPLASMIC PROTEIN-RELATED"/>
    <property type="match status" value="1"/>
</dbReference>
<dbReference type="InterPro" id="IPR011204">
    <property type="entry name" value="Virulence_RhuM-like"/>
</dbReference>